<dbReference type="PANTHER" id="PTHR14499">
    <property type="entry name" value="POTASSIUM CHANNEL TETRAMERIZATION DOMAIN-CONTAINING"/>
    <property type="match status" value="1"/>
</dbReference>
<keyword evidence="1" id="KW-0175">Coiled coil</keyword>
<name>A0A1V9YEF9_ACHHY</name>
<dbReference type="InterPro" id="IPR000210">
    <property type="entry name" value="BTB/POZ_dom"/>
</dbReference>
<feature type="region of interest" description="Disordered" evidence="2">
    <location>
        <begin position="175"/>
        <end position="197"/>
    </location>
</feature>
<dbReference type="AlphaFoldDB" id="A0A1V9YEF9"/>
<comment type="caution">
    <text evidence="4">The sequence shown here is derived from an EMBL/GenBank/DDBJ whole genome shotgun (WGS) entry which is preliminary data.</text>
</comment>
<evidence type="ECO:0000256" key="1">
    <source>
        <dbReference type="SAM" id="Coils"/>
    </source>
</evidence>
<dbReference type="SMART" id="SM00225">
    <property type="entry name" value="BTB"/>
    <property type="match status" value="1"/>
</dbReference>
<proteinExistence type="predicted"/>
<dbReference type="InterPro" id="IPR011333">
    <property type="entry name" value="SKP1/BTB/POZ_sf"/>
</dbReference>
<dbReference type="CDD" id="cd18316">
    <property type="entry name" value="BTB_POZ_KCTD-like"/>
    <property type="match status" value="1"/>
</dbReference>
<dbReference type="EMBL" id="JNBR01001943">
    <property type="protein sequence ID" value="OQR84057.1"/>
    <property type="molecule type" value="Genomic_DNA"/>
</dbReference>
<dbReference type="Proteomes" id="UP000243579">
    <property type="component" value="Unassembled WGS sequence"/>
</dbReference>
<gene>
    <name evidence="4" type="ORF">ACHHYP_13933</name>
</gene>
<dbReference type="STRING" id="1202772.A0A1V9YEF9"/>
<keyword evidence="5" id="KW-1185">Reference proteome</keyword>
<evidence type="ECO:0000256" key="2">
    <source>
        <dbReference type="SAM" id="MobiDB-lite"/>
    </source>
</evidence>
<dbReference type="Gene3D" id="3.30.710.10">
    <property type="entry name" value="Potassium Channel Kv1.1, Chain A"/>
    <property type="match status" value="1"/>
</dbReference>
<dbReference type="Pfam" id="PF02214">
    <property type="entry name" value="BTB_2"/>
    <property type="match status" value="1"/>
</dbReference>
<dbReference type="OrthoDB" id="2414723at2759"/>
<dbReference type="SUPFAM" id="SSF54695">
    <property type="entry name" value="POZ domain"/>
    <property type="match status" value="1"/>
</dbReference>
<organism evidence="4 5">
    <name type="scientific">Achlya hypogyna</name>
    <name type="common">Oomycete</name>
    <name type="synonym">Protoachlya hypogyna</name>
    <dbReference type="NCBI Taxonomy" id="1202772"/>
    <lineage>
        <taxon>Eukaryota</taxon>
        <taxon>Sar</taxon>
        <taxon>Stramenopiles</taxon>
        <taxon>Oomycota</taxon>
        <taxon>Saprolegniomycetes</taxon>
        <taxon>Saprolegniales</taxon>
        <taxon>Achlyaceae</taxon>
        <taxon>Achlya</taxon>
    </lineage>
</organism>
<protein>
    <recommendedName>
        <fullName evidence="3">BTB domain-containing protein</fullName>
    </recommendedName>
</protein>
<dbReference type="PANTHER" id="PTHR14499:SF136">
    <property type="entry name" value="GH08630P"/>
    <property type="match status" value="1"/>
</dbReference>
<evidence type="ECO:0000313" key="5">
    <source>
        <dbReference type="Proteomes" id="UP000243579"/>
    </source>
</evidence>
<evidence type="ECO:0000259" key="3">
    <source>
        <dbReference type="SMART" id="SM00225"/>
    </source>
</evidence>
<dbReference type="InterPro" id="IPR003131">
    <property type="entry name" value="T1-type_BTB"/>
</dbReference>
<sequence length="197" mass="23113">MDEFKDKYRKEWEALEKEEAALAQEKKKLSDEWVQMEKQQQLYEKDRAVFEKLVAEKLEFLPPDVVVQFNVGGKLFKSTVSVWARDRFSILAQLCTTKPKLATDTRGHYFFDRDWFVFKFIYAFLRDKTLPESLDTLRELYYEASFYRITLLRHAIEAYLKNHVALSAAQVHEATETENGRKAMSPAMPSPRAPTTT</sequence>
<dbReference type="GO" id="GO:0051260">
    <property type="term" value="P:protein homooligomerization"/>
    <property type="evidence" value="ECO:0007669"/>
    <property type="project" value="InterPro"/>
</dbReference>
<feature type="domain" description="BTB" evidence="3">
    <location>
        <begin position="65"/>
        <end position="164"/>
    </location>
</feature>
<evidence type="ECO:0000313" key="4">
    <source>
        <dbReference type="EMBL" id="OQR84057.1"/>
    </source>
</evidence>
<reference evidence="4 5" key="1">
    <citation type="journal article" date="2014" name="Genome Biol. Evol.">
        <title>The secreted proteins of Achlya hypogyna and Thraustotheca clavata identify the ancestral oomycete secretome and reveal gene acquisitions by horizontal gene transfer.</title>
        <authorList>
            <person name="Misner I."/>
            <person name="Blouin N."/>
            <person name="Leonard G."/>
            <person name="Richards T.A."/>
            <person name="Lane C.E."/>
        </authorList>
    </citation>
    <scope>NUCLEOTIDE SEQUENCE [LARGE SCALE GENOMIC DNA]</scope>
    <source>
        <strain evidence="4 5">ATCC 48635</strain>
    </source>
</reference>
<accession>A0A1V9YEF9</accession>
<feature type="coiled-coil region" evidence="1">
    <location>
        <begin position="5"/>
        <end position="32"/>
    </location>
</feature>
<feature type="compositionally biased region" description="Pro residues" evidence="2">
    <location>
        <begin position="188"/>
        <end position="197"/>
    </location>
</feature>